<dbReference type="AlphaFoldDB" id="U5QLW3"/>
<evidence type="ECO:0000259" key="1">
    <source>
        <dbReference type="Pfam" id="PF03551"/>
    </source>
</evidence>
<dbReference type="InterPro" id="IPR005149">
    <property type="entry name" value="Tscrpt_reg_PadR_N"/>
</dbReference>
<keyword evidence="3" id="KW-1185">Reference proteome</keyword>
<dbReference type="InterPro" id="IPR036388">
    <property type="entry name" value="WH-like_DNA-bd_sf"/>
</dbReference>
<name>U5QLW3_GLOK1</name>
<dbReference type="eggNOG" id="COG1695">
    <property type="taxonomic scope" value="Bacteria"/>
</dbReference>
<dbReference type="PANTHER" id="PTHR33169">
    <property type="entry name" value="PADR-FAMILY TRANSCRIPTIONAL REGULATOR"/>
    <property type="match status" value="1"/>
</dbReference>
<accession>U5QLW3</accession>
<evidence type="ECO:0000313" key="3">
    <source>
        <dbReference type="Proteomes" id="UP000017396"/>
    </source>
</evidence>
<dbReference type="EMBL" id="CP003587">
    <property type="protein sequence ID" value="AGY59848.1"/>
    <property type="molecule type" value="Genomic_DNA"/>
</dbReference>
<feature type="domain" description="Transcription regulator PadR N-terminal" evidence="1">
    <location>
        <begin position="21"/>
        <end position="96"/>
    </location>
</feature>
<dbReference type="Gene3D" id="1.10.10.10">
    <property type="entry name" value="Winged helix-like DNA-binding domain superfamily/Winged helix DNA-binding domain"/>
    <property type="match status" value="1"/>
</dbReference>
<dbReference type="PANTHER" id="PTHR33169:SF13">
    <property type="entry name" value="PADR-FAMILY TRANSCRIPTIONAL REGULATOR"/>
    <property type="match status" value="1"/>
</dbReference>
<dbReference type="STRING" id="1183438.GKIL_3602"/>
<dbReference type="SUPFAM" id="SSF46785">
    <property type="entry name" value="Winged helix' DNA-binding domain"/>
    <property type="match status" value="1"/>
</dbReference>
<dbReference type="Proteomes" id="UP000017396">
    <property type="component" value="Chromosome"/>
</dbReference>
<dbReference type="HOGENOM" id="CLU_063440_4_0_3"/>
<evidence type="ECO:0000313" key="2">
    <source>
        <dbReference type="EMBL" id="AGY59848.1"/>
    </source>
</evidence>
<organism evidence="2 3">
    <name type="scientific">Gloeobacter kilaueensis (strain ATCC BAA-2537 / CCAP 1431/1 / ULC 316 / JS1)</name>
    <dbReference type="NCBI Taxonomy" id="1183438"/>
    <lineage>
        <taxon>Bacteria</taxon>
        <taxon>Bacillati</taxon>
        <taxon>Cyanobacteriota</taxon>
        <taxon>Cyanophyceae</taxon>
        <taxon>Gloeobacterales</taxon>
        <taxon>Gloeobacteraceae</taxon>
        <taxon>Gloeobacter</taxon>
    </lineage>
</organism>
<dbReference type="KEGG" id="glj:GKIL_3602"/>
<protein>
    <submittedName>
        <fullName evidence="2">PadR family transcriptional regulator</fullName>
    </submittedName>
</protein>
<dbReference type="RefSeq" id="WP_023175160.1">
    <property type="nucleotide sequence ID" value="NC_022600.1"/>
</dbReference>
<proteinExistence type="predicted"/>
<sequence>MADALPDPSSYLPLTAAMFHILLALSEGERHGYAIMRSVEQRSAGKIRLGSGTLYPSIKRMLADGWIEEVGSRYDPDLGGEQRRYYRLTSLGRQVARAEAERLMDLVDAARERQILPAEGTDSLGSLFGN</sequence>
<dbReference type="InterPro" id="IPR052509">
    <property type="entry name" value="Metal_resp_DNA-bind_regulator"/>
</dbReference>
<dbReference type="InterPro" id="IPR036390">
    <property type="entry name" value="WH_DNA-bd_sf"/>
</dbReference>
<gene>
    <name evidence="2" type="primary">lstR</name>
    <name evidence="2" type="ORF">GKIL_3602</name>
</gene>
<reference evidence="2 3" key="1">
    <citation type="journal article" date="2013" name="PLoS ONE">
        <title>Cultivation and Complete Genome Sequencing of Gloeobacter kilaueensis sp. nov., from a Lava Cave in Kilauea Caldera, Hawai'i.</title>
        <authorList>
            <person name="Saw J.H."/>
            <person name="Schatz M."/>
            <person name="Brown M.V."/>
            <person name="Kunkel D.D."/>
            <person name="Foster J.S."/>
            <person name="Shick H."/>
            <person name="Christensen S."/>
            <person name="Hou S."/>
            <person name="Wan X."/>
            <person name="Donachie S.P."/>
        </authorList>
    </citation>
    <scope>NUCLEOTIDE SEQUENCE [LARGE SCALE GENOMIC DNA]</scope>
    <source>
        <strain evidence="3">JS</strain>
    </source>
</reference>
<dbReference type="OrthoDB" id="9814826at2"/>
<dbReference type="Pfam" id="PF03551">
    <property type="entry name" value="PadR"/>
    <property type="match status" value="1"/>
</dbReference>